<evidence type="ECO:0000313" key="3">
    <source>
        <dbReference type="Proteomes" id="UP000481643"/>
    </source>
</evidence>
<feature type="region of interest" description="Disordered" evidence="1">
    <location>
        <begin position="157"/>
        <end position="179"/>
    </location>
</feature>
<evidence type="ECO:0000313" key="2">
    <source>
        <dbReference type="EMBL" id="KAB2689666.1"/>
    </source>
</evidence>
<organism evidence="2 3">
    <name type="scientific">Brucella tritici</name>
    <dbReference type="NCBI Taxonomy" id="94626"/>
    <lineage>
        <taxon>Bacteria</taxon>
        <taxon>Pseudomonadati</taxon>
        <taxon>Pseudomonadota</taxon>
        <taxon>Alphaproteobacteria</taxon>
        <taxon>Hyphomicrobiales</taxon>
        <taxon>Brucellaceae</taxon>
        <taxon>Brucella/Ochrobactrum group</taxon>
        <taxon>Brucella</taxon>
    </lineage>
</organism>
<evidence type="ECO:0000256" key="1">
    <source>
        <dbReference type="SAM" id="MobiDB-lite"/>
    </source>
</evidence>
<dbReference type="RefSeq" id="WP_151651045.1">
    <property type="nucleotide sequence ID" value="NZ_WBVX01000002.1"/>
</dbReference>
<comment type="caution">
    <text evidence="2">The sequence shown here is derived from an EMBL/GenBank/DDBJ whole genome shotgun (WGS) entry which is preliminary data.</text>
</comment>
<dbReference type="Proteomes" id="UP000481643">
    <property type="component" value="Unassembled WGS sequence"/>
</dbReference>
<protein>
    <recommendedName>
        <fullName evidence="4">Terminase small subunit</fullName>
    </recommendedName>
</protein>
<accession>A0A6L3YW53</accession>
<reference evidence="2 3" key="1">
    <citation type="submission" date="2019-09" db="EMBL/GenBank/DDBJ databases">
        <title>Taxonomic organization of the family Brucellaceae based on a phylogenomic approach.</title>
        <authorList>
            <person name="Leclercq S."/>
            <person name="Cloeckaert A."/>
            <person name="Zygmunt M.S."/>
        </authorList>
    </citation>
    <scope>NUCLEOTIDE SEQUENCE [LARGE SCALE GENOMIC DNA]</scope>
    <source>
        <strain evidence="2 3">WS1830</strain>
    </source>
</reference>
<evidence type="ECO:0008006" key="4">
    <source>
        <dbReference type="Google" id="ProtNLM"/>
    </source>
</evidence>
<proteinExistence type="predicted"/>
<dbReference type="EMBL" id="WBVX01000002">
    <property type="protein sequence ID" value="KAB2689666.1"/>
    <property type="molecule type" value="Genomic_DNA"/>
</dbReference>
<name>A0A6L3YW53_9HYPH</name>
<sequence length="179" mass="19276">MAKKPTVAPPATRVLALTGDEVISASGAASLLGVTTQWLRQLAANGYVPAAVKGKYRLVEAVQGYVRSLKDEERRSTKSAADNGLKAARQREVELRIAKEEGRLVEMDDVEAVSSSILATLRAELAGLPASVTRDVKLRDEIEKGLNGAFARSQNKFREASEALRSGRDPLGTDREDDA</sequence>
<dbReference type="AlphaFoldDB" id="A0A6L3YW53"/>
<gene>
    <name evidence="2" type="ORF">F9L08_03135</name>
</gene>